<keyword evidence="3" id="KW-0576">Peroxisome</keyword>
<dbReference type="EMBL" id="JAUOTP010000003">
    <property type="protein sequence ID" value="MDO6414441.1"/>
    <property type="molecule type" value="Genomic_DNA"/>
</dbReference>
<accession>A0ABT8Y7Y4</accession>
<dbReference type="InterPro" id="IPR051053">
    <property type="entry name" value="ECH/Chromodomain_protein"/>
</dbReference>
<dbReference type="Gene3D" id="3.90.226.10">
    <property type="entry name" value="2-enoyl-CoA Hydratase, Chain A, domain 1"/>
    <property type="match status" value="1"/>
</dbReference>
<comment type="similarity">
    <text evidence="2">Belongs to the enoyl-CoA hydratase/isomerase family.</text>
</comment>
<protein>
    <submittedName>
        <fullName evidence="5">Enoyl-CoA hydratase</fullName>
    </submittedName>
</protein>
<comment type="caution">
    <text evidence="5">The sequence shown here is derived from an EMBL/GenBank/DDBJ whole genome shotgun (WGS) entry which is preliminary data.</text>
</comment>
<dbReference type="Gene3D" id="1.10.12.10">
    <property type="entry name" value="Lyase 2-enoyl-coa Hydratase, Chain A, domain 2"/>
    <property type="match status" value="1"/>
</dbReference>
<dbReference type="Proteomes" id="UP001169764">
    <property type="component" value="Unassembled WGS sequence"/>
</dbReference>
<dbReference type="InterPro" id="IPR001753">
    <property type="entry name" value="Enoyl-CoA_hydra/iso"/>
</dbReference>
<dbReference type="Pfam" id="PF00378">
    <property type="entry name" value="ECH_1"/>
    <property type="match status" value="1"/>
</dbReference>
<keyword evidence="4" id="KW-0413">Isomerase</keyword>
<organism evidence="5 6">
    <name type="scientific">Sphingomonas natans</name>
    <dbReference type="NCBI Taxonomy" id="3063330"/>
    <lineage>
        <taxon>Bacteria</taxon>
        <taxon>Pseudomonadati</taxon>
        <taxon>Pseudomonadota</taxon>
        <taxon>Alphaproteobacteria</taxon>
        <taxon>Sphingomonadales</taxon>
        <taxon>Sphingomonadaceae</taxon>
        <taxon>Sphingomonas</taxon>
    </lineage>
</organism>
<dbReference type="PANTHER" id="PTHR43684">
    <property type="match status" value="1"/>
</dbReference>
<evidence type="ECO:0000313" key="5">
    <source>
        <dbReference type="EMBL" id="MDO6414441.1"/>
    </source>
</evidence>
<evidence type="ECO:0000256" key="1">
    <source>
        <dbReference type="ARBA" id="ARBA00004275"/>
    </source>
</evidence>
<dbReference type="PANTHER" id="PTHR43684:SF1">
    <property type="entry name" value="ENOYL-COA DELTA ISOMERASE 2"/>
    <property type="match status" value="1"/>
</dbReference>
<comment type="subcellular location">
    <subcellularLocation>
        <location evidence="1">Peroxisome</location>
    </subcellularLocation>
</comment>
<sequence length="251" mass="26562">MTDHIQIARSDRTLEIRFARADKKNALTGAMYRSMTEALQTASTDPQIRAVLFTGEGGAFTAGNDLGDFLNGPDGAMPAFAFIRALAAFEKPLVASVRGLAVGIGTTMLFHCDLVYASPDARFTMPFVNLGVVPEAAASLLAPQRLGHAKASAMLLLGEPMDAKTADTVGLVTALVVEAELDDVARAKAAALCLKPPAALAAARRLMRGDTAPILQRIDEEATLFATALESDDAREAFAAFLEKRPPVFLS</sequence>
<evidence type="ECO:0000256" key="4">
    <source>
        <dbReference type="ARBA" id="ARBA00023235"/>
    </source>
</evidence>
<proteinExistence type="inferred from homology"/>
<keyword evidence="6" id="KW-1185">Reference proteome</keyword>
<dbReference type="CDD" id="cd06558">
    <property type="entry name" value="crotonase-like"/>
    <property type="match status" value="1"/>
</dbReference>
<gene>
    <name evidence="5" type="ORF">Q4F19_08625</name>
</gene>
<evidence type="ECO:0000256" key="3">
    <source>
        <dbReference type="ARBA" id="ARBA00023140"/>
    </source>
</evidence>
<dbReference type="InterPro" id="IPR014748">
    <property type="entry name" value="Enoyl-CoA_hydra_C"/>
</dbReference>
<dbReference type="SUPFAM" id="SSF52096">
    <property type="entry name" value="ClpP/crotonase"/>
    <property type="match status" value="1"/>
</dbReference>
<reference evidence="5" key="1">
    <citation type="submission" date="2023-07" db="EMBL/GenBank/DDBJ databases">
        <authorList>
            <person name="Kim M."/>
        </authorList>
    </citation>
    <scope>NUCLEOTIDE SEQUENCE</scope>
    <source>
        <strain evidence="5">BIUV-7</strain>
    </source>
</reference>
<dbReference type="InterPro" id="IPR029045">
    <property type="entry name" value="ClpP/crotonase-like_dom_sf"/>
</dbReference>
<dbReference type="RefSeq" id="WP_303541598.1">
    <property type="nucleotide sequence ID" value="NZ_JAUOTP010000003.1"/>
</dbReference>
<evidence type="ECO:0000313" key="6">
    <source>
        <dbReference type="Proteomes" id="UP001169764"/>
    </source>
</evidence>
<evidence type="ECO:0000256" key="2">
    <source>
        <dbReference type="ARBA" id="ARBA00005254"/>
    </source>
</evidence>
<name>A0ABT8Y7Y4_9SPHN</name>